<comment type="caution">
    <text evidence="2">The sequence shown here is derived from an EMBL/GenBank/DDBJ whole genome shotgun (WGS) entry which is preliminary data.</text>
</comment>
<dbReference type="EMBL" id="PIQO01000010">
    <property type="protein sequence ID" value="PKR84426.1"/>
    <property type="molecule type" value="Genomic_DNA"/>
</dbReference>
<organism evidence="2 3">
    <name type="scientific">Heyndrickxia camelliae</name>
    <dbReference type="NCBI Taxonomy" id="1707093"/>
    <lineage>
        <taxon>Bacteria</taxon>
        <taxon>Bacillati</taxon>
        <taxon>Bacillota</taxon>
        <taxon>Bacilli</taxon>
        <taxon>Bacillales</taxon>
        <taxon>Bacillaceae</taxon>
        <taxon>Heyndrickxia</taxon>
    </lineage>
</organism>
<sequence>MILLVLSLVGCNTKGLNNKIADNPTEIGGKAIIHETISKVGKDMLDVRKPHKTYNQKNSTELLTLVEAIQRAKKVKRVVDVTAPDYLLILTFKDKTMSKYSLWLGEESGAIMNEKDTHTIYTLPPNLIAKLNKYVK</sequence>
<evidence type="ECO:0000259" key="1">
    <source>
        <dbReference type="Pfam" id="PF26353"/>
    </source>
</evidence>
<dbReference type="Proteomes" id="UP000233440">
    <property type="component" value="Unassembled WGS sequence"/>
</dbReference>
<evidence type="ECO:0000313" key="2">
    <source>
        <dbReference type="EMBL" id="PKR84426.1"/>
    </source>
</evidence>
<gene>
    <name evidence="2" type="ORF">CWO92_13625</name>
</gene>
<protein>
    <recommendedName>
        <fullName evidence="1">YhfM-like domain-containing protein</fullName>
    </recommendedName>
</protein>
<proteinExistence type="predicted"/>
<reference evidence="2 3" key="1">
    <citation type="submission" date="2017-11" db="EMBL/GenBank/DDBJ databases">
        <title>Bacillus camelliae sp. nov., isolated from pu'er tea.</title>
        <authorList>
            <person name="Niu L."/>
        </authorList>
    </citation>
    <scope>NUCLEOTIDE SEQUENCE [LARGE SCALE GENOMIC DNA]</scope>
    <source>
        <strain evidence="2 3">7578-1</strain>
    </source>
</reference>
<evidence type="ECO:0000313" key="3">
    <source>
        <dbReference type="Proteomes" id="UP000233440"/>
    </source>
</evidence>
<dbReference type="Pfam" id="PF26353">
    <property type="entry name" value="YhfM"/>
    <property type="match status" value="1"/>
</dbReference>
<accession>A0A2N3LIJ7</accession>
<keyword evidence="3" id="KW-1185">Reference proteome</keyword>
<dbReference type="InterPro" id="IPR058780">
    <property type="entry name" value="YhfM-like_dom"/>
</dbReference>
<dbReference type="AlphaFoldDB" id="A0A2N3LIJ7"/>
<dbReference type="RefSeq" id="WP_101354765.1">
    <property type="nucleotide sequence ID" value="NZ_PIQO01000010.1"/>
</dbReference>
<feature type="domain" description="YhfM-like" evidence="1">
    <location>
        <begin position="49"/>
        <end position="135"/>
    </location>
</feature>
<name>A0A2N3LIJ7_9BACI</name>
<dbReference type="OrthoDB" id="2865555at2"/>